<evidence type="ECO:0000313" key="2">
    <source>
        <dbReference type="Proteomes" id="UP000295351"/>
    </source>
</evidence>
<evidence type="ECO:0000313" key="1">
    <source>
        <dbReference type="EMBL" id="TCN46342.1"/>
    </source>
</evidence>
<keyword evidence="2" id="KW-1185">Reference proteome</keyword>
<comment type="caution">
    <text evidence="1">The sequence shown here is derived from an EMBL/GenBank/DDBJ whole genome shotgun (WGS) entry which is preliminary data.</text>
</comment>
<dbReference type="RefSeq" id="WP_133033771.1">
    <property type="nucleotide sequence ID" value="NZ_BAABEI010000012.1"/>
</dbReference>
<proteinExistence type="predicted"/>
<accession>A0A4R2D0W3</accession>
<gene>
    <name evidence="1" type="ORF">EV665_10413</name>
</gene>
<dbReference type="AlphaFoldDB" id="A0A4R2D0W3"/>
<protein>
    <submittedName>
        <fullName evidence="1">Uncharacterized protein</fullName>
    </submittedName>
</protein>
<sequence>MKIEEESEDFDQFLGDGNFGNPDATTADLEKAAIQMGLAFPSLSIAANRLSTHLIVGRKGAGKTFHWRTLEAAAKSRHEVIAITDNGALSEAAVKALSARAGNLSPDHFWSLVWRRAIFSFLASLFYSTRQHMSFDNVDRLKSVIDKRTFIDRFDDIFSEPLVELTPVKYVEKFSSMEKRHLFENFIQSDLWVELETVMQASIPENSPIYIFIDAIDAQADTIPQMWHDCQYGLLVTILNLIREMKGRLHIVATIRDSVYRARVGTEHGTKVVDDNHIRILNWGRRENEYFAREKIIRSARLKIPSKASINDVMDAWLGFSSIFNKRRGIEENAAQYILRHTRCLPRDVVIVGNEISRELLVCRRTNEKFSPGRLRKAVEACSKLFANESVETCLTEMLVTQHSVEEYARMLRQRPDDSDAIKYHLREEVERFVRLIGKQVFDSNELQSAISSLNGKSNASTHKDTRYRIDNVFWRNGLIAYKDDRGGGESKWIYNWYAVSENENLPSSAKRYGFHPSIADRYMLELTSDELVY</sequence>
<organism evidence="1 2">
    <name type="scientific">Shinella granuli</name>
    <dbReference type="NCBI Taxonomy" id="323621"/>
    <lineage>
        <taxon>Bacteria</taxon>
        <taxon>Pseudomonadati</taxon>
        <taxon>Pseudomonadota</taxon>
        <taxon>Alphaproteobacteria</taxon>
        <taxon>Hyphomicrobiales</taxon>
        <taxon>Rhizobiaceae</taxon>
        <taxon>Shinella</taxon>
    </lineage>
</organism>
<dbReference type="SUPFAM" id="SSF52540">
    <property type="entry name" value="P-loop containing nucleoside triphosphate hydrolases"/>
    <property type="match status" value="1"/>
</dbReference>
<dbReference type="EMBL" id="SLVX01000004">
    <property type="protein sequence ID" value="TCN46342.1"/>
    <property type="molecule type" value="Genomic_DNA"/>
</dbReference>
<reference evidence="1 2" key="1">
    <citation type="submission" date="2019-03" db="EMBL/GenBank/DDBJ databases">
        <title>Genomic Encyclopedia of Type Strains, Phase IV (KMG-IV): sequencing the most valuable type-strain genomes for metagenomic binning, comparative biology and taxonomic classification.</title>
        <authorList>
            <person name="Goeker M."/>
        </authorList>
    </citation>
    <scope>NUCLEOTIDE SEQUENCE [LARGE SCALE GENOMIC DNA]</scope>
    <source>
        <strain evidence="1 2">DSM 18401</strain>
    </source>
</reference>
<dbReference type="InterPro" id="IPR059206">
    <property type="entry name" value="Sll1717-like"/>
</dbReference>
<dbReference type="Proteomes" id="UP000295351">
    <property type="component" value="Unassembled WGS sequence"/>
</dbReference>
<dbReference type="InterPro" id="IPR027417">
    <property type="entry name" value="P-loop_NTPase"/>
</dbReference>
<name>A0A4R2D0W3_SHIGR</name>
<dbReference type="NCBIfam" id="NF047389">
    <property type="entry name" value="ATPase_Sll1717"/>
    <property type="match status" value="1"/>
</dbReference>